<protein>
    <recommendedName>
        <fullName evidence="1">DUF668 domain-containing protein</fullName>
    </recommendedName>
</protein>
<organism evidence="2 3">
    <name type="scientific">Malus domestica</name>
    <name type="common">Apple</name>
    <name type="synonym">Pyrus malus</name>
    <dbReference type="NCBI Taxonomy" id="3750"/>
    <lineage>
        <taxon>Eukaryota</taxon>
        <taxon>Viridiplantae</taxon>
        <taxon>Streptophyta</taxon>
        <taxon>Embryophyta</taxon>
        <taxon>Tracheophyta</taxon>
        <taxon>Spermatophyta</taxon>
        <taxon>Magnoliopsida</taxon>
        <taxon>eudicotyledons</taxon>
        <taxon>Gunneridae</taxon>
        <taxon>Pentapetalae</taxon>
        <taxon>rosids</taxon>
        <taxon>fabids</taxon>
        <taxon>Rosales</taxon>
        <taxon>Rosaceae</taxon>
        <taxon>Amygdaloideae</taxon>
        <taxon>Maleae</taxon>
        <taxon>Malus</taxon>
    </lineage>
</organism>
<gene>
    <name evidence="2" type="ORF">DVH24_037597</name>
</gene>
<evidence type="ECO:0000313" key="3">
    <source>
        <dbReference type="Proteomes" id="UP000290289"/>
    </source>
</evidence>
<dbReference type="InterPro" id="IPR045021">
    <property type="entry name" value="PSI1/2/3"/>
</dbReference>
<proteinExistence type="predicted"/>
<dbReference type="PANTHER" id="PTHR31730:SF32">
    <property type="entry name" value="PROTEIN PSK SIMULATOR 1"/>
    <property type="match status" value="1"/>
</dbReference>
<dbReference type="AlphaFoldDB" id="A0A498J1U9"/>
<evidence type="ECO:0000313" key="2">
    <source>
        <dbReference type="EMBL" id="RXH87952.1"/>
    </source>
</evidence>
<keyword evidence="3" id="KW-1185">Reference proteome</keyword>
<accession>A0A498J1U9</accession>
<dbReference type="EMBL" id="RDQH01000336">
    <property type="protein sequence ID" value="RXH87952.1"/>
    <property type="molecule type" value="Genomic_DNA"/>
</dbReference>
<dbReference type="Pfam" id="PF05003">
    <property type="entry name" value="DUF668"/>
    <property type="match status" value="1"/>
</dbReference>
<feature type="domain" description="DUF668" evidence="1">
    <location>
        <begin position="9"/>
        <end position="69"/>
    </location>
</feature>
<dbReference type="Proteomes" id="UP000290289">
    <property type="component" value="Chromosome 10"/>
</dbReference>
<dbReference type="PANTHER" id="PTHR31730">
    <property type="entry name" value="OS01G0873900 PROTEIN"/>
    <property type="match status" value="1"/>
</dbReference>
<dbReference type="InterPro" id="IPR007700">
    <property type="entry name" value="DUF668"/>
</dbReference>
<evidence type="ECO:0000259" key="1">
    <source>
        <dbReference type="Pfam" id="PF05003"/>
    </source>
</evidence>
<dbReference type="GO" id="GO:0045927">
    <property type="term" value="P:positive regulation of growth"/>
    <property type="evidence" value="ECO:0007669"/>
    <property type="project" value="InterPro"/>
</dbReference>
<name>A0A498J1U9_MALDO</name>
<sequence>MSECTQVSLSRSSSVAQKLRDTLYQGLPSSVTSGLRSKLQLVELTIPQIKAQMGKTLEWLVPVACNTTKFEARWKHSHQTGILMIETLHHADKAVTEAYICQLIVWLHHLMSQAGAGVGGMPSTPVINRLSTDNANCSYPVLTHEDQEMLQDASKNNLRLGMSKSQNYDTGQTRFCKRHRLSKSCGHSLASETRKHPFPIQSLTSRPRPIDFDIDRIKLLDVIDGLDTTKGSK</sequence>
<reference evidence="2 3" key="1">
    <citation type="submission" date="2018-10" db="EMBL/GenBank/DDBJ databases">
        <title>A high-quality apple genome assembly.</title>
        <authorList>
            <person name="Hu J."/>
        </authorList>
    </citation>
    <scope>NUCLEOTIDE SEQUENCE [LARGE SCALE GENOMIC DNA]</scope>
    <source>
        <strain evidence="3">cv. HFTH1</strain>
        <tissue evidence="2">Young leaf</tissue>
    </source>
</reference>
<comment type="caution">
    <text evidence="2">The sequence shown here is derived from an EMBL/GenBank/DDBJ whole genome shotgun (WGS) entry which is preliminary data.</text>
</comment>